<keyword evidence="2 10" id="KW-1003">Cell membrane</keyword>
<evidence type="ECO:0000256" key="9">
    <source>
        <dbReference type="ARBA" id="ARBA00049940"/>
    </source>
</evidence>
<feature type="binding site" evidence="10">
    <location>
        <position position="80"/>
    </location>
    <ligand>
        <name>Na(+)</name>
        <dbReference type="ChEBI" id="CHEBI:29101"/>
        <note>structural</note>
    </ligand>
</feature>
<gene>
    <name evidence="10" type="primary">fluC</name>
    <name evidence="10" type="synonym">crcB</name>
    <name evidence="11" type="ORF">ACFPWU_08350</name>
</gene>
<dbReference type="RefSeq" id="WP_128220035.1">
    <property type="nucleotide sequence ID" value="NZ_CP034929.1"/>
</dbReference>
<feature type="transmembrane region" description="Helical" evidence="10">
    <location>
        <begin position="66"/>
        <end position="86"/>
    </location>
</feature>
<evidence type="ECO:0000256" key="6">
    <source>
        <dbReference type="ARBA" id="ARBA00023303"/>
    </source>
</evidence>
<dbReference type="EMBL" id="JBHSQI010000004">
    <property type="protein sequence ID" value="MFC6153671.1"/>
    <property type="molecule type" value="Genomic_DNA"/>
</dbReference>
<dbReference type="PANTHER" id="PTHR28259">
    <property type="entry name" value="FLUORIDE EXPORT PROTEIN 1-RELATED"/>
    <property type="match status" value="1"/>
</dbReference>
<dbReference type="HAMAP" id="MF_00454">
    <property type="entry name" value="FluC"/>
    <property type="match status" value="1"/>
</dbReference>
<dbReference type="PANTHER" id="PTHR28259:SF1">
    <property type="entry name" value="FLUORIDE EXPORT PROTEIN 1-RELATED"/>
    <property type="match status" value="1"/>
</dbReference>
<keyword evidence="10" id="KW-0406">Ion transport</keyword>
<evidence type="ECO:0000313" key="12">
    <source>
        <dbReference type="Proteomes" id="UP001596098"/>
    </source>
</evidence>
<evidence type="ECO:0000256" key="8">
    <source>
        <dbReference type="ARBA" id="ARBA00035585"/>
    </source>
</evidence>
<evidence type="ECO:0000256" key="10">
    <source>
        <dbReference type="HAMAP-Rule" id="MF_00454"/>
    </source>
</evidence>
<keyword evidence="6 10" id="KW-0407">Ion channel</keyword>
<keyword evidence="4 10" id="KW-1133">Transmembrane helix</keyword>
<feature type="transmembrane region" description="Helical" evidence="10">
    <location>
        <begin position="98"/>
        <end position="120"/>
    </location>
</feature>
<feature type="transmembrane region" description="Helical" evidence="10">
    <location>
        <begin position="39"/>
        <end position="60"/>
    </location>
</feature>
<keyword evidence="10" id="KW-0813">Transport</keyword>
<evidence type="ECO:0000256" key="1">
    <source>
        <dbReference type="ARBA" id="ARBA00004651"/>
    </source>
</evidence>
<evidence type="ECO:0000256" key="5">
    <source>
        <dbReference type="ARBA" id="ARBA00023136"/>
    </source>
</evidence>
<comment type="similarity">
    <text evidence="7 10">Belongs to the fluoride channel Fluc/FEX (TC 1.A.43) family.</text>
</comment>
<evidence type="ECO:0000256" key="7">
    <source>
        <dbReference type="ARBA" id="ARBA00035120"/>
    </source>
</evidence>
<name>A0ABW1QVW4_9ACTN</name>
<proteinExistence type="inferred from homology"/>
<dbReference type="Pfam" id="PF02537">
    <property type="entry name" value="CRCB"/>
    <property type="match status" value="1"/>
</dbReference>
<comment type="caution">
    <text evidence="11">The sequence shown here is derived from an EMBL/GenBank/DDBJ whole genome shotgun (WGS) entry which is preliminary data.</text>
</comment>
<comment type="activity regulation">
    <text evidence="10">Na(+) is not transported, but it plays an essential structural role and its presence is essential for fluoride channel function.</text>
</comment>
<evidence type="ECO:0000256" key="4">
    <source>
        <dbReference type="ARBA" id="ARBA00022989"/>
    </source>
</evidence>
<sequence length="123" mass="12277">MNLFLDLLTLICICAAGGVGAGLRWLTETRVQAVTGDRLPWGTFVVNVVGSFLLGVLLGAVSPGGFTAQVFGLGLLGGYTTFSSSIVQSVRAGGSEGLLSGIVHAAGTALGCVLAALIGLQVA</sequence>
<protein>
    <recommendedName>
        <fullName evidence="10">Fluoride-specific ion channel FluC</fullName>
    </recommendedName>
</protein>
<feature type="transmembrane region" description="Helical" evidence="10">
    <location>
        <begin position="6"/>
        <end position="27"/>
    </location>
</feature>
<keyword evidence="3 10" id="KW-0812">Transmembrane</keyword>
<comment type="catalytic activity">
    <reaction evidence="8">
        <text>fluoride(in) = fluoride(out)</text>
        <dbReference type="Rhea" id="RHEA:76159"/>
        <dbReference type="ChEBI" id="CHEBI:17051"/>
    </reaction>
    <physiologicalReaction direction="left-to-right" evidence="8">
        <dbReference type="Rhea" id="RHEA:76160"/>
    </physiologicalReaction>
</comment>
<keyword evidence="10" id="KW-0915">Sodium</keyword>
<evidence type="ECO:0000256" key="3">
    <source>
        <dbReference type="ARBA" id="ARBA00022692"/>
    </source>
</evidence>
<dbReference type="InterPro" id="IPR003691">
    <property type="entry name" value="FluC"/>
</dbReference>
<comment type="subcellular location">
    <subcellularLocation>
        <location evidence="1 10">Cell membrane</location>
        <topology evidence="1 10">Multi-pass membrane protein</topology>
    </subcellularLocation>
</comment>
<evidence type="ECO:0000313" key="11">
    <source>
        <dbReference type="EMBL" id="MFC6153671.1"/>
    </source>
</evidence>
<feature type="binding site" evidence="10">
    <location>
        <position position="77"/>
    </location>
    <ligand>
        <name>Na(+)</name>
        <dbReference type="ChEBI" id="CHEBI:29101"/>
        <note>structural</note>
    </ligand>
</feature>
<reference evidence="12" key="1">
    <citation type="journal article" date="2019" name="Int. J. Syst. Evol. Microbiol.">
        <title>The Global Catalogue of Microorganisms (GCM) 10K type strain sequencing project: providing services to taxonomists for standard genome sequencing and annotation.</title>
        <authorList>
            <consortium name="The Broad Institute Genomics Platform"/>
            <consortium name="The Broad Institute Genome Sequencing Center for Infectious Disease"/>
            <person name="Wu L."/>
            <person name="Ma J."/>
        </authorList>
    </citation>
    <scope>NUCLEOTIDE SEQUENCE [LARGE SCALE GENOMIC DNA]</scope>
    <source>
        <strain evidence="12">DFY28</strain>
    </source>
</reference>
<keyword evidence="5 10" id="KW-0472">Membrane</keyword>
<comment type="function">
    <text evidence="9 10">Fluoride-specific ion channel. Important for reducing fluoride concentration in the cell, thus reducing its toxicity.</text>
</comment>
<evidence type="ECO:0000256" key="2">
    <source>
        <dbReference type="ARBA" id="ARBA00022475"/>
    </source>
</evidence>
<keyword evidence="12" id="KW-1185">Reference proteome</keyword>
<accession>A0ABW1QVW4</accession>
<dbReference type="Proteomes" id="UP001596098">
    <property type="component" value="Unassembled WGS sequence"/>
</dbReference>
<organism evidence="11 12">
    <name type="scientific">Nocardioides yefusunii</name>
    <dbReference type="NCBI Taxonomy" id="2500546"/>
    <lineage>
        <taxon>Bacteria</taxon>
        <taxon>Bacillati</taxon>
        <taxon>Actinomycetota</taxon>
        <taxon>Actinomycetes</taxon>
        <taxon>Propionibacteriales</taxon>
        <taxon>Nocardioidaceae</taxon>
        <taxon>Nocardioides</taxon>
    </lineage>
</organism>
<keyword evidence="10" id="KW-0479">Metal-binding</keyword>